<dbReference type="EMBL" id="JAIULA010000035">
    <property type="protein sequence ID" value="MCP0888029.1"/>
    <property type="molecule type" value="Genomic_DNA"/>
</dbReference>
<dbReference type="SUPFAM" id="SSF55804">
    <property type="entry name" value="Phoshotransferase/anion transport protein"/>
    <property type="match status" value="1"/>
</dbReference>
<dbReference type="Proteomes" id="UP001139006">
    <property type="component" value="Unassembled WGS sequence"/>
</dbReference>
<sequence length="143" mass="16745">MSSNIKEAVVIINLKDQDALFEYATTLCKFFKNNIKINKVRNAIIEREKLGDTYIGNNQLILHIVENGITNNFIVYSKLKRSIHWQSLSSNKKYDINKIIFLGYSDNKSEYAKPKHLSEIYEYPEILDDLTKKLKIFEIKVLK</sequence>
<protein>
    <submittedName>
        <fullName evidence="2">PTS sugar transporter subunit IIA</fullName>
    </submittedName>
</protein>
<organism evidence="2 3">
    <name type="scientific">Ligilactobacillus ubinensis</name>
    <dbReference type="NCBI Taxonomy" id="2876789"/>
    <lineage>
        <taxon>Bacteria</taxon>
        <taxon>Bacillati</taxon>
        <taxon>Bacillota</taxon>
        <taxon>Bacilli</taxon>
        <taxon>Lactobacillales</taxon>
        <taxon>Lactobacillaceae</taxon>
        <taxon>Ligilactobacillus</taxon>
    </lineage>
</organism>
<dbReference type="InterPro" id="IPR016152">
    <property type="entry name" value="PTrfase/Anion_transptr"/>
</dbReference>
<dbReference type="InterPro" id="IPR002178">
    <property type="entry name" value="PTS_EIIA_type-2_dom"/>
</dbReference>
<keyword evidence="3" id="KW-1185">Reference proteome</keyword>
<reference evidence="2 3" key="1">
    <citation type="journal article" date="2023" name="Int. J. Syst. Evol. Microbiol.">
        <title>Ligilactobacillus ubinensis sp. nov., a novel species isolated from the wild ferment of a durian fruit (Durio zibethinus).</title>
        <authorList>
            <person name="Heng Y.C."/>
            <person name="Menon N."/>
            <person name="Chen B."/>
            <person name="Loo B.Z.L."/>
            <person name="Wong G.W.J."/>
            <person name="Lim A.C.H."/>
            <person name="Silvaraju S."/>
            <person name="Kittelmann S."/>
        </authorList>
    </citation>
    <scope>NUCLEOTIDE SEQUENCE [LARGE SCALE GENOMIC DNA]</scope>
    <source>
        <strain evidence="2 3">WILCCON 0076</strain>
    </source>
</reference>
<evidence type="ECO:0000259" key="1">
    <source>
        <dbReference type="PROSITE" id="PS51094"/>
    </source>
</evidence>
<name>A0A9X2JMQ7_9LACO</name>
<gene>
    <name evidence="2" type="ORF">LB941_11885</name>
</gene>
<keyword evidence="2" id="KW-0762">Sugar transport</keyword>
<dbReference type="AlphaFoldDB" id="A0A9X2JMQ7"/>
<keyword evidence="2" id="KW-0813">Transport</keyword>
<evidence type="ECO:0000313" key="3">
    <source>
        <dbReference type="Proteomes" id="UP001139006"/>
    </source>
</evidence>
<proteinExistence type="predicted"/>
<dbReference type="PROSITE" id="PS51094">
    <property type="entry name" value="PTS_EIIA_TYPE_2"/>
    <property type="match status" value="1"/>
</dbReference>
<dbReference type="Pfam" id="PF00359">
    <property type="entry name" value="PTS_EIIA_2"/>
    <property type="match status" value="1"/>
</dbReference>
<evidence type="ECO:0000313" key="2">
    <source>
        <dbReference type="EMBL" id="MCP0888029.1"/>
    </source>
</evidence>
<feature type="domain" description="PTS EIIA type-2" evidence="1">
    <location>
        <begin position="3"/>
        <end position="143"/>
    </location>
</feature>
<dbReference type="RefSeq" id="WP_253362197.1">
    <property type="nucleotide sequence ID" value="NZ_JAIULA010000035.1"/>
</dbReference>
<accession>A0A9X2JMQ7</accession>
<comment type="caution">
    <text evidence="2">The sequence shown here is derived from an EMBL/GenBank/DDBJ whole genome shotgun (WGS) entry which is preliminary data.</text>
</comment>
<dbReference type="Gene3D" id="3.40.930.10">
    <property type="entry name" value="Mannitol-specific EII, Chain A"/>
    <property type="match status" value="1"/>
</dbReference>